<evidence type="ECO:0000256" key="6">
    <source>
        <dbReference type="ARBA" id="ARBA00022840"/>
    </source>
</evidence>
<dbReference type="Proteomes" id="UP001165561">
    <property type="component" value="Unassembled WGS sequence"/>
</dbReference>
<evidence type="ECO:0000256" key="3">
    <source>
        <dbReference type="ARBA" id="ARBA00022679"/>
    </source>
</evidence>
<keyword evidence="9" id="KW-1185">Reference proteome</keyword>
<sequence>GESLSDLVRRAGGTLAPRTLLPVLLQVARALQAVHAAGVVHRDLKPGNVLVTATGTAKLTDFGISLADDQAPMTAAGRVMGTAQYLSPEQVTGQPARPAGDLYALGVVAYEALVGHRPFSGATDVDIAVAHVHDPVPELPATVPGPVRAVVARLLAKDPGQRPADAGELARVLAEVIEQLHDDDTPPAHVRGATRLALPLGVLGLGSLTLADSVALGEAADAPPTPTTTKDG</sequence>
<keyword evidence="6" id="KW-0067">ATP-binding</keyword>
<comment type="caution">
    <text evidence="8">The sequence shown here is derived from an EMBL/GenBank/DDBJ whole genome shotgun (WGS) entry which is preliminary data.</text>
</comment>
<evidence type="ECO:0000256" key="2">
    <source>
        <dbReference type="ARBA" id="ARBA00022527"/>
    </source>
</evidence>
<feature type="non-terminal residue" evidence="8">
    <location>
        <position position="1"/>
    </location>
</feature>
<dbReference type="InterPro" id="IPR008271">
    <property type="entry name" value="Ser/Thr_kinase_AS"/>
</dbReference>
<gene>
    <name evidence="8" type="ORF">PU560_06000</name>
</gene>
<evidence type="ECO:0000256" key="5">
    <source>
        <dbReference type="ARBA" id="ARBA00022777"/>
    </source>
</evidence>
<dbReference type="PROSITE" id="PS00108">
    <property type="entry name" value="PROTEIN_KINASE_ST"/>
    <property type="match status" value="1"/>
</dbReference>
<dbReference type="SMART" id="SM00220">
    <property type="entry name" value="S_TKc"/>
    <property type="match status" value="1"/>
</dbReference>
<evidence type="ECO:0000256" key="4">
    <source>
        <dbReference type="ARBA" id="ARBA00022741"/>
    </source>
</evidence>
<dbReference type="EMBL" id="JARACI010000752">
    <property type="protein sequence ID" value="MDD9206023.1"/>
    <property type="molecule type" value="Genomic_DNA"/>
</dbReference>
<dbReference type="Pfam" id="PF00069">
    <property type="entry name" value="Pkinase"/>
    <property type="match status" value="1"/>
</dbReference>
<dbReference type="PROSITE" id="PS50011">
    <property type="entry name" value="PROTEIN_KINASE_DOM"/>
    <property type="match status" value="1"/>
</dbReference>
<dbReference type="EC" id="2.7.11.1" evidence="1"/>
<name>A0ABT5TWE6_9MICO</name>
<dbReference type="Gene3D" id="1.10.510.10">
    <property type="entry name" value="Transferase(Phosphotransferase) domain 1"/>
    <property type="match status" value="1"/>
</dbReference>
<evidence type="ECO:0000256" key="1">
    <source>
        <dbReference type="ARBA" id="ARBA00012513"/>
    </source>
</evidence>
<dbReference type="GO" id="GO:0016301">
    <property type="term" value="F:kinase activity"/>
    <property type="evidence" value="ECO:0007669"/>
    <property type="project" value="UniProtKB-KW"/>
</dbReference>
<evidence type="ECO:0000259" key="7">
    <source>
        <dbReference type="PROSITE" id="PS50011"/>
    </source>
</evidence>
<evidence type="ECO:0000313" key="8">
    <source>
        <dbReference type="EMBL" id="MDD9206023.1"/>
    </source>
</evidence>
<feature type="domain" description="Protein kinase" evidence="7">
    <location>
        <begin position="1"/>
        <end position="177"/>
    </location>
</feature>
<proteinExistence type="predicted"/>
<dbReference type="CDD" id="cd14014">
    <property type="entry name" value="STKc_PknB_like"/>
    <property type="match status" value="1"/>
</dbReference>
<dbReference type="InterPro" id="IPR011009">
    <property type="entry name" value="Kinase-like_dom_sf"/>
</dbReference>
<accession>A0ABT5TWE6</accession>
<dbReference type="SUPFAM" id="SSF56112">
    <property type="entry name" value="Protein kinase-like (PK-like)"/>
    <property type="match status" value="1"/>
</dbReference>
<keyword evidence="5 8" id="KW-0418">Kinase</keyword>
<reference evidence="8" key="1">
    <citation type="submission" date="2023-02" db="EMBL/GenBank/DDBJ databases">
        <title>Georgenia sp.10Sc9-8, isolated from a soil sample collected from the Taklamakan desert.</title>
        <authorList>
            <person name="Liu S."/>
        </authorList>
    </citation>
    <scope>NUCLEOTIDE SEQUENCE</scope>
    <source>
        <strain evidence="8">10Sc9-8</strain>
    </source>
</reference>
<dbReference type="PANTHER" id="PTHR43289:SF6">
    <property type="entry name" value="SERINE_THREONINE-PROTEIN KINASE NEKL-3"/>
    <property type="match status" value="1"/>
</dbReference>
<keyword evidence="4" id="KW-0547">Nucleotide-binding</keyword>
<dbReference type="PANTHER" id="PTHR43289">
    <property type="entry name" value="MITOGEN-ACTIVATED PROTEIN KINASE KINASE KINASE 20-RELATED"/>
    <property type="match status" value="1"/>
</dbReference>
<keyword evidence="3" id="KW-0808">Transferase</keyword>
<dbReference type="InterPro" id="IPR000719">
    <property type="entry name" value="Prot_kinase_dom"/>
</dbReference>
<organism evidence="8 9">
    <name type="scientific">Georgenia halotolerans</name>
    <dbReference type="NCBI Taxonomy" id="3028317"/>
    <lineage>
        <taxon>Bacteria</taxon>
        <taxon>Bacillati</taxon>
        <taxon>Actinomycetota</taxon>
        <taxon>Actinomycetes</taxon>
        <taxon>Micrococcales</taxon>
        <taxon>Bogoriellaceae</taxon>
        <taxon>Georgenia</taxon>
    </lineage>
</organism>
<protein>
    <recommendedName>
        <fullName evidence="1">non-specific serine/threonine protein kinase</fullName>
        <ecNumber evidence="1">2.7.11.1</ecNumber>
    </recommendedName>
</protein>
<keyword evidence="2" id="KW-0723">Serine/threonine-protein kinase</keyword>
<evidence type="ECO:0000313" key="9">
    <source>
        <dbReference type="Proteomes" id="UP001165561"/>
    </source>
</evidence>